<protein>
    <submittedName>
        <fullName evidence="4">Polysaccharide deacetylase family protein</fullName>
    </submittedName>
</protein>
<dbReference type="GO" id="GO:0005576">
    <property type="term" value="C:extracellular region"/>
    <property type="evidence" value="ECO:0007669"/>
    <property type="project" value="UniProtKB-SubCell"/>
</dbReference>
<dbReference type="InterPro" id="IPR002509">
    <property type="entry name" value="NODB_dom"/>
</dbReference>
<organism evidence="4 5">
    <name type="scientific">Paludibaculum fermentans</name>
    <dbReference type="NCBI Taxonomy" id="1473598"/>
    <lineage>
        <taxon>Bacteria</taxon>
        <taxon>Pseudomonadati</taxon>
        <taxon>Acidobacteriota</taxon>
        <taxon>Terriglobia</taxon>
        <taxon>Bryobacterales</taxon>
        <taxon>Bryobacteraceae</taxon>
        <taxon>Paludibaculum</taxon>
    </lineage>
</organism>
<dbReference type="GO" id="GO:0016810">
    <property type="term" value="F:hydrolase activity, acting on carbon-nitrogen (but not peptide) bonds"/>
    <property type="evidence" value="ECO:0007669"/>
    <property type="project" value="InterPro"/>
</dbReference>
<evidence type="ECO:0000313" key="4">
    <source>
        <dbReference type="EMBL" id="QOY89381.1"/>
    </source>
</evidence>
<dbReference type="AlphaFoldDB" id="A0A7S7NTE8"/>
<dbReference type="SUPFAM" id="SSF88713">
    <property type="entry name" value="Glycoside hydrolase/deacetylase"/>
    <property type="match status" value="1"/>
</dbReference>
<dbReference type="PANTHER" id="PTHR34216">
    <property type="match status" value="1"/>
</dbReference>
<dbReference type="Proteomes" id="UP000593892">
    <property type="component" value="Chromosome"/>
</dbReference>
<comment type="subcellular location">
    <subcellularLocation>
        <location evidence="1">Secreted</location>
    </subcellularLocation>
</comment>
<reference evidence="4 5" key="1">
    <citation type="submission" date="2020-10" db="EMBL/GenBank/DDBJ databases">
        <title>Complete genome sequence of Paludibaculum fermentans P105T, a facultatively anaerobic acidobacterium capable of dissimilatory Fe(III) reduction.</title>
        <authorList>
            <person name="Dedysh S.N."/>
            <person name="Beletsky A.V."/>
            <person name="Kulichevskaya I.S."/>
            <person name="Mardanov A.V."/>
            <person name="Ravin N.V."/>
        </authorList>
    </citation>
    <scope>NUCLEOTIDE SEQUENCE [LARGE SCALE GENOMIC DNA]</scope>
    <source>
        <strain evidence="4 5">P105</strain>
    </source>
</reference>
<dbReference type="CDD" id="cd10918">
    <property type="entry name" value="CE4_NodB_like_5s_6s"/>
    <property type="match status" value="1"/>
</dbReference>
<dbReference type="PANTHER" id="PTHR34216:SF3">
    <property type="entry name" value="POLY-BETA-1,6-N-ACETYL-D-GLUCOSAMINE N-DEACETYLASE"/>
    <property type="match status" value="1"/>
</dbReference>
<evidence type="ECO:0000256" key="1">
    <source>
        <dbReference type="ARBA" id="ARBA00004613"/>
    </source>
</evidence>
<dbReference type="KEGG" id="pfer:IRI77_05345"/>
<sequence>MASADSFILTYHSLDESGSVISVTPQLFRRQMAALNASGRKVVPLELIAATSNAAAITFDDGYVNFFEHALPVLDDFGFPSTVFAVTRLCGQQSAWAGSGPGRPLMDWNQLRQLWSHRVSVGAHTATHADLRNLTAASVAEELDESRCEIEQRTGRKVRTFAYPYGAADAQARRMAGERFDWCCSVELDFVRSGADPAFLPRLDMYYFQAAEHFAGLIAGEAQQYVAMRRSLRRIRAMIPFARF</sequence>
<evidence type="ECO:0000313" key="5">
    <source>
        <dbReference type="Proteomes" id="UP000593892"/>
    </source>
</evidence>
<dbReference type="EMBL" id="CP063849">
    <property type="protein sequence ID" value="QOY89381.1"/>
    <property type="molecule type" value="Genomic_DNA"/>
</dbReference>
<feature type="domain" description="NodB homology" evidence="3">
    <location>
        <begin position="53"/>
        <end position="244"/>
    </location>
</feature>
<dbReference type="Pfam" id="PF01522">
    <property type="entry name" value="Polysacc_deac_1"/>
    <property type="match status" value="1"/>
</dbReference>
<proteinExistence type="predicted"/>
<dbReference type="RefSeq" id="WP_194451043.1">
    <property type="nucleotide sequence ID" value="NZ_CP063849.1"/>
</dbReference>
<name>A0A7S7NTE8_PALFE</name>
<accession>A0A7S7NTE8</accession>
<keyword evidence="2" id="KW-0732">Signal</keyword>
<dbReference type="Gene3D" id="3.20.20.370">
    <property type="entry name" value="Glycoside hydrolase/deacetylase"/>
    <property type="match status" value="1"/>
</dbReference>
<gene>
    <name evidence="4" type="ORF">IRI77_05345</name>
</gene>
<evidence type="ECO:0000259" key="3">
    <source>
        <dbReference type="PROSITE" id="PS51677"/>
    </source>
</evidence>
<keyword evidence="5" id="KW-1185">Reference proteome</keyword>
<dbReference type="InterPro" id="IPR051398">
    <property type="entry name" value="Polysacch_Deacetylase"/>
</dbReference>
<dbReference type="GO" id="GO:0005975">
    <property type="term" value="P:carbohydrate metabolic process"/>
    <property type="evidence" value="ECO:0007669"/>
    <property type="project" value="InterPro"/>
</dbReference>
<dbReference type="PROSITE" id="PS51677">
    <property type="entry name" value="NODB"/>
    <property type="match status" value="1"/>
</dbReference>
<dbReference type="InterPro" id="IPR011330">
    <property type="entry name" value="Glyco_hydro/deAcase_b/a-brl"/>
</dbReference>
<evidence type="ECO:0000256" key="2">
    <source>
        <dbReference type="ARBA" id="ARBA00022729"/>
    </source>
</evidence>